<dbReference type="Gene3D" id="1.10.1790.10">
    <property type="entry name" value="PRD domain"/>
    <property type="match status" value="2"/>
</dbReference>
<dbReference type="InterPro" id="IPR011608">
    <property type="entry name" value="PRD"/>
</dbReference>
<proteinExistence type="predicted"/>
<reference evidence="4 5" key="2">
    <citation type="submission" date="2024-03" db="EMBL/GenBank/DDBJ databases">
        <title>The Genome Sequence of Enterococcus sp. DIV2402.</title>
        <authorList>
            <consortium name="The Broad Institute Genomics Platform"/>
            <consortium name="The Broad Institute Microbial Omics Core"/>
            <consortium name="The Broad Institute Genomic Center for Infectious Diseases"/>
            <person name="Earl A."/>
            <person name="Manson A."/>
            <person name="Gilmore M."/>
            <person name="Schwartman J."/>
            <person name="Shea T."/>
            <person name="Abouelleil A."/>
            <person name="Cao P."/>
            <person name="Chapman S."/>
            <person name="Cusick C."/>
            <person name="Young S."/>
            <person name="Neafsey D."/>
            <person name="Nusbaum C."/>
            <person name="Birren B."/>
        </authorList>
    </citation>
    <scope>NUCLEOTIDE SEQUENCE [LARGE SCALE GENOMIC DNA]</scope>
    <source>
        <strain evidence="4 5">DIV2402</strain>
    </source>
</reference>
<evidence type="ECO:0000313" key="4">
    <source>
        <dbReference type="EMBL" id="WYJ76854.1"/>
    </source>
</evidence>
<dbReference type="SUPFAM" id="SSF63520">
    <property type="entry name" value="PTS-regulatory domain, PRD"/>
    <property type="match status" value="2"/>
</dbReference>
<dbReference type="PROSITE" id="PS51372">
    <property type="entry name" value="PRD_2"/>
    <property type="match status" value="2"/>
</dbReference>
<dbReference type="EMBL" id="CP147251">
    <property type="protein sequence ID" value="WYJ76854.1"/>
    <property type="molecule type" value="Genomic_DNA"/>
</dbReference>
<dbReference type="Gene3D" id="2.30.24.10">
    <property type="entry name" value="CAT RNA-binding domain"/>
    <property type="match status" value="1"/>
</dbReference>
<keyword evidence="1" id="KW-0677">Repeat</keyword>
<feature type="domain" description="PRD" evidence="3">
    <location>
        <begin position="65"/>
        <end position="170"/>
    </location>
</feature>
<evidence type="ECO:0000259" key="3">
    <source>
        <dbReference type="PROSITE" id="PS51372"/>
    </source>
</evidence>
<dbReference type="InterPro" id="IPR004341">
    <property type="entry name" value="CAT_RNA-bd_dom"/>
</dbReference>
<dbReference type="Pfam" id="PF03123">
    <property type="entry name" value="CAT_RBD"/>
    <property type="match status" value="1"/>
</dbReference>
<organism evidence="4 5">
    <name type="scientific">Candidatus Enterococcus lowellii</name>
    <dbReference type="NCBI Taxonomy" id="2230877"/>
    <lineage>
        <taxon>Bacteria</taxon>
        <taxon>Bacillati</taxon>
        <taxon>Bacillota</taxon>
        <taxon>Bacilli</taxon>
        <taxon>Lactobacillales</taxon>
        <taxon>Enterococcaceae</taxon>
        <taxon>Enterococcus</taxon>
    </lineage>
</organism>
<dbReference type="InterPro" id="IPR036650">
    <property type="entry name" value="CAT_RNA-bd_dom_sf"/>
</dbReference>
<gene>
    <name evidence="4" type="ORF">DOK78_001491</name>
</gene>
<evidence type="ECO:0000256" key="2">
    <source>
        <dbReference type="SAM" id="Coils"/>
    </source>
</evidence>
<dbReference type="Proteomes" id="UP000664701">
    <property type="component" value="Chromosome"/>
</dbReference>
<feature type="coiled-coil region" evidence="2">
    <location>
        <begin position="220"/>
        <end position="254"/>
    </location>
</feature>
<dbReference type="PANTHER" id="PTHR30185">
    <property type="entry name" value="CRYPTIC BETA-GLUCOSIDE BGL OPERON ANTITERMINATOR"/>
    <property type="match status" value="1"/>
</dbReference>
<dbReference type="PANTHER" id="PTHR30185:SF15">
    <property type="entry name" value="CRYPTIC BETA-GLUCOSIDE BGL OPERON ANTITERMINATOR"/>
    <property type="match status" value="1"/>
</dbReference>
<reference evidence="4 5" key="1">
    <citation type="submission" date="2021-03" db="EMBL/GenBank/DDBJ databases">
        <authorList>
            <person name="Gilmore M.S."/>
            <person name="Schwartzman J."/>
            <person name="Van Tyne D."/>
            <person name="Martin M."/>
            <person name="Earl A.M."/>
            <person name="Manson A.L."/>
            <person name="Straub T."/>
            <person name="Salamzade R."/>
            <person name="Saavedra J."/>
            <person name="Lebreton F."/>
            <person name="Prichula J."/>
            <person name="Schaufler K."/>
            <person name="Gaca A."/>
            <person name="Sgardioli B."/>
            <person name="Wagenaar J."/>
            <person name="Strong T."/>
        </authorList>
    </citation>
    <scope>NUCLEOTIDE SEQUENCE [LARGE SCALE GENOMIC DNA]</scope>
    <source>
        <strain evidence="4 5">DIV2402</strain>
    </source>
</reference>
<dbReference type="InterPro" id="IPR050661">
    <property type="entry name" value="BglG_antiterminators"/>
</dbReference>
<dbReference type="InterPro" id="IPR036634">
    <property type="entry name" value="PRD_sf"/>
</dbReference>
<accession>A0ABZ2SRS0</accession>
<protein>
    <submittedName>
        <fullName evidence="4">Beta-glucoside operon transcriptional antiterminator</fullName>
    </submittedName>
</protein>
<dbReference type="SUPFAM" id="SSF50151">
    <property type="entry name" value="SacY-like RNA-binding domain"/>
    <property type="match status" value="1"/>
</dbReference>
<dbReference type="SMART" id="SM01061">
    <property type="entry name" value="CAT_RBD"/>
    <property type="match status" value="1"/>
</dbReference>
<sequence length="277" mass="32233">MKVIKKINNNIVMAKMRDGSEVFVVGRGLGFRQTPFILNDNDEIIEKIFTQQDKNADKYMAIFTQIPLPIINITEKIIEEGKELLQANLNELLLFSLADHINNSVEREEGTDEVINTLHWEIKHIYPTETKIGEYALSLIKEKTAITLPKEESSLIALHFVNAQLKNGADFSETSKITQIIKDIVTIVKYNLKKNINEDSINFARFVTHLRYFIFRQINNESLNEQSELYEVVKKTAEQELECLKKICLYLENNYNWHVTTDEQLYLLLHLKRLSTK</sequence>
<feature type="domain" description="PRD" evidence="3">
    <location>
        <begin position="172"/>
        <end position="277"/>
    </location>
</feature>
<evidence type="ECO:0000256" key="1">
    <source>
        <dbReference type="ARBA" id="ARBA00022737"/>
    </source>
</evidence>
<keyword evidence="5" id="KW-1185">Reference proteome</keyword>
<keyword evidence="2" id="KW-0175">Coiled coil</keyword>
<evidence type="ECO:0000313" key="5">
    <source>
        <dbReference type="Proteomes" id="UP000664701"/>
    </source>
</evidence>
<name>A0ABZ2SRS0_9ENTE</name>
<dbReference type="RefSeq" id="WP_207940957.1">
    <property type="nucleotide sequence ID" value="NZ_CP147251.1"/>
</dbReference>
<dbReference type="Pfam" id="PF00874">
    <property type="entry name" value="PRD"/>
    <property type="match status" value="2"/>
</dbReference>